<name>A0A5C7F8U1_9BACT</name>
<organism evidence="2 3">
    <name type="scientific">Neolewinella aurantiaca</name>
    <dbReference type="NCBI Taxonomy" id="2602767"/>
    <lineage>
        <taxon>Bacteria</taxon>
        <taxon>Pseudomonadati</taxon>
        <taxon>Bacteroidota</taxon>
        <taxon>Saprospiria</taxon>
        <taxon>Saprospirales</taxon>
        <taxon>Lewinellaceae</taxon>
        <taxon>Neolewinella</taxon>
    </lineage>
</organism>
<sequence>MTIMPTFKKILSLSLILIVVTSVSFLKAQRLWIPNIETHAENTTVEVPIYITVTDSLSSVQLSVLWDSEQLVLDTLIFAPHLTNLDGATTMYSVLSEQEMRAVAVSSQAGETDPFAPDSLLLTMHFRLTDKFTGDADIIFNPEFSTFFAHHDAYRVDPELQGGNISTAGNTTALEANVSQTNSISLFPNPVSETFMLRTEETSLRNAKYQLTDTAGKLVNHGKLVNGQGDVPDHFPDGTYVLTLFSGKNRISTQIIIQR</sequence>
<accession>A0A5C7F8U1</accession>
<dbReference type="InterPro" id="IPR026444">
    <property type="entry name" value="Secre_tail"/>
</dbReference>
<feature type="domain" description="Secretion system C-terminal sorting" evidence="1">
    <location>
        <begin position="186"/>
        <end position="257"/>
    </location>
</feature>
<dbReference type="EMBL" id="VOXD01000042">
    <property type="protein sequence ID" value="TXF86010.1"/>
    <property type="molecule type" value="Genomic_DNA"/>
</dbReference>
<dbReference type="OrthoDB" id="657352at2"/>
<gene>
    <name evidence="2" type="ORF">FUA23_19940</name>
</gene>
<evidence type="ECO:0000259" key="1">
    <source>
        <dbReference type="Pfam" id="PF18962"/>
    </source>
</evidence>
<comment type="caution">
    <text evidence="2">The sequence shown here is derived from an EMBL/GenBank/DDBJ whole genome shotgun (WGS) entry which is preliminary data.</text>
</comment>
<dbReference type="AlphaFoldDB" id="A0A5C7F8U1"/>
<protein>
    <submittedName>
        <fullName evidence="2">T9SS type A sorting domain-containing protein</fullName>
    </submittedName>
</protein>
<reference evidence="2 3" key="1">
    <citation type="submission" date="2019-08" db="EMBL/GenBank/DDBJ databases">
        <title>Lewinella sp. strain SSH13 Genome sequencing and assembly.</title>
        <authorList>
            <person name="Kim I."/>
        </authorList>
    </citation>
    <scope>NUCLEOTIDE SEQUENCE [LARGE SCALE GENOMIC DNA]</scope>
    <source>
        <strain evidence="2 3">SSH13</strain>
    </source>
</reference>
<keyword evidence="3" id="KW-1185">Reference proteome</keyword>
<dbReference type="Pfam" id="PF18962">
    <property type="entry name" value="Por_Secre_tail"/>
    <property type="match status" value="1"/>
</dbReference>
<dbReference type="Proteomes" id="UP000321907">
    <property type="component" value="Unassembled WGS sequence"/>
</dbReference>
<dbReference type="NCBIfam" id="TIGR04183">
    <property type="entry name" value="Por_Secre_tail"/>
    <property type="match status" value="1"/>
</dbReference>
<evidence type="ECO:0000313" key="2">
    <source>
        <dbReference type="EMBL" id="TXF86010.1"/>
    </source>
</evidence>
<evidence type="ECO:0000313" key="3">
    <source>
        <dbReference type="Proteomes" id="UP000321907"/>
    </source>
</evidence>
<dbReference type="Gene3D" id="2.60.40.680">
    <property type="match status" value="1"/>
</dbReference>
<proteinExistence type="predicted"/>